<proteinExistence type="predicted"/>
<name>A0AAD4DX65_9AGAM</name>
<dbReference type="RefSeq" id="XP_041221325.1">
    <property type="nucleotide sequence ID" value="XM_041367814.1"/>
</dbReference>
<dbReference type="Proteomes" id="UP001195769">
    <property type="component" value="Unassembled WGS sequence"/>
</dbReference>
<keyword evidence="2" id="KW-1185">Reference proteome</keyword>
<dbReference type="EMBL" id="JABBWK010000062">
    <property type="protein sequence ID" value="KAG1895749.1"/>
    <property type="molecule type" value="Genomic_DNA"/>
</dbReference>
<evidence type="ECO:0000313" key="2">
    <source>
        <dbReference type="Proteomes" id="UP001195769"/>
    </source>
</evidence>
<comment type="caution">
    <text evidence="1">The sequence shown here is derived from an EMBL/GenBank/DDBJ whole genome shotgun (WGS) entry which is preliminary data.</text>
</comment>
<dbReference type="AlphaFoldDB" id="A0AAD4DX65"/>
<sequence length="80" mass="9288">MRRYGLGANEYHEHQLKATEALRPSLVKGLMPNCSLPEFKTYWDSLEKTRRGNYNIEASNLIGDRVWTEVLTKFFSGTLH</sequence>
<organism evidence="1 2">
    <name type="scientific">Suillus fuscotomentosus</name>
    <dbReference type="NCBI Taxonomy" id="1912939"/>
    <lineage>
        <taxon>Eukaryota</taxon>
        <taxon>Fungi</taxon>
        <taxon>Dikarya</taxon>
        <taxon>Basidiomycota</taxon>
        <taxon>Agaricomycotina</taxon>
        <taxon>Agaricomycetes</taxon>
        <taxon>Agaricomycetidae</taxon>
        <taxon>Boletales</taxon>
        <taxon>Suillineae</taxon>
        <taxon>Suillaceae</taxon>
        <taxon>Suillus</taxon>
    </lineage>
</organism>
<evidence type="ECO:0000313" key="1">
    <source>
        <dbReference type="EMBL" id="KAG1895749.1"/>
    </source>
</evidence>
<protein>
    <submittedName>
        <fullName evidence="1">Uncharacterized protein</fullName>
    </submittedName>
</protein>
<dbReference type="GeneID" id="64662112"/>
<accession>A0AAD4DX65</accession>
<gene>
    <name evidence="1" type="ORF">F5891DRAFT_1193753</name>
</gene>
<reference evidence="1" key="1">
    <citation type="journal article" date="2020" name="New Phytol.">
        <title>Comparative genomics reveals dynamic genome evolution in host specialist ectomycorrhizal fungi.</title>
        <authorList>
            <person name="Lofgren L.A."/>
            <person name="Nguyen N.H."/>
            <person name="Vilgalys R."/>
            <person name="Ruytinx J."/>
            <person name="Liao H.L."/>
            <person name="Branco S."/>
            <person name="Kuo A."/>
            <person name="LaButti K."/>
            <person name="Lipzen A."/>
            <person name="Andreopoulos W."/>
            <person name="Pangilinan J."/>
            <person name="Riley R."/>
            <person name="Hundley H."/>
            <person name="Na H."/>
            <person name="Barry K."/>
            <person name="Grigoriev I.V."/>
            <person name="Stajich J.E."/>
            <person name="Kennedy P.G."/>
        </authorList>
    </citation>
    <scope>NUCLEOTIDE SEQUENCE</scope>
    <source>
        <strain evidence="1">FC203</strain>
    </source>
</reference>